<comment type="caution">
    <text evidence="7">The sequence shown here is derived from an EMBL/GenBank/DDBJ whole genome shotgun (WGS) entry which is preliminary data.</text>
</comment>
<dbReference type="FunFam" id="3.40.50.300:FF:000006">
    <property type="entry name" value="DNA-binding transcriptional regulator NtrC"/>
    <property type="match status" value="1"/>
</dbReference>
<protein>
    <submittedName>
        <fullName evidence="7">Sigma-54 interacting transcriptional regulator</fullName>
    </submittedName>
</protein>
<dbReference type="Gene3D" id="3.40.50.300">
    <property type="entry name" value="P-loop containing nucleotide triphosphate hydrolases"/>
    <property type="match status" value="1"/>
</dbReference>
<dbReference type="InterPro" id="IPR027417">
    <property type="entry name" value="P-loop_NTPase"/>
</dbReference>
<dbReference type="InterPro" id="IPR009057">
    <property type="entry name" value="Homeodomain-like_sf"/>
</dbReference>
<evidence type="ECO:0000313" key="8">
    <source>
        <dbReference type="Proteomes" id="UP000295293"/>
    </source>
</evidence>
<dbReference type="GO" id="GO:0043565">
    <property type="term" value="F:sequence-specific DNA binding"/>
    <property type="evidence" value="ECO:0007669"/>
    <property type="project" value="InterPro"/>
</dbReference>
<dbReference type="Pfam" id="PF02954">
    <property type="entry name" value="HTH_8"/>
    <property type="match status" value="1"/>
</dbReference>
<keyword evidence="2" id="KW-0067">ATP-binding</keyword>
<dbReference type="Pfam" id="PF00158">
    <property type="entry name" value="Sigma54_activat"/>
    <property type="match status" value="1"/>
</dbReference>
<dbReference type="RefSeq" id="WP_243746005.1">
    <property type="nucleotide sequence ID" value="NZ_SNZH01000005.1"/>
</dbReference>
<keyword evidence="4" id="KW-0804">Transcription</keyword>
<keyword evidence="1" id="KW-0547">Nucleotide-binding</keyword>
<evidence type="ECO:0000256" key="2">
    <source>
        <dbReference type="ARBA" id="ARBA00022840"/>
    </source>
</evidence>
<dbReference type="Gene3D" id="1.10.8.60">
    <property type="match status" value="1"/>
</dbReference>
<keyword evidence="3" id="KW-0805">Transcription regulation</keyword>
<evidence type="ECO:0000259" key="6">
    <source>
        <dbReference type="PROSITE" id="PS50045"/>
    </source>
</evidence>
<dbReference type="CDD" id="cd00009">
    <property type="entry name" value="AAA"/>
    <property type="match status" value="1"/>
</dbReference>
<name>A0A4R6Z020_9GAMM</name>
<dbReference type="GO" id="GO:0006355">
    <property type="term" value="P:regulation of DNA-templated transcription"/>
    <property type="evidence" value="ECO:0007669"/>
    <property type="project" value="InterPro"/>
</dbReference>
<accession>A0A4R6Z020</accession>
<feature type="domain" description="Sigma-54 factor interaction" evidence="6">
    <location>
        <begin position="32"/>
        <end position="261"/>
    </location>
</feature>
<dbReference type="Gene3D" id="1.10.10.60">
    <property type="entry name" value="Homeodomain-like"/>
    <property type="match status" value="1"/>
</dbReference>
<dbReference type="Proteomes" id="UP000295293">
    <property type="component" value="Unassembled WGS sequence"/>
</dbReference>
<feature type="region of interest" description="Disordered" evidence="5">
    <location>
        <begin position="1"/>
        <end position="21"/>
    </location>
</feature>
<dbReference type="PRINTS" id="PR01590">
    <property type="entry name" value="HTHFIS"/>
</dbReference>
<dbReference type="SUPFAM" id="SSF52540">
    <property type="entry name" value="P-loop containing nucleoside triphosphate hydrolases"/>
    <property type="match status" value="1"/>
</dbReference>
<reference evidence="7 8" key="1">
    <citation type="submission" date="2019-03" db="EMBL/GenBank/DDBJ databases">
        <title>Genomic Encyclopedia of Type Strains, Phase IV (KMG-IV): sequencing the most valuable type-strain genomes for metagenomic binning, comparative biology and taxonomic classification.</title>
        <authorList>
            <person name="Goeker M."/>
        </authorList>
    </citation>
    <scope>NUCLEOTIDE SEQUENCE [LARGE SCALE GENOMIC DNA]</scope>
    <source>
        <strain evidence="7 8">DSM 21667</strain>
    </source>
</reference>
<dbReference type="PANTHER" id="PTHR32071">
    <property type="entry name" value="TRANSCRIPTIONAL REGULATORY PROTEIN"/>
    <property type="match status" value="1"/>
</dbReference>
<dbReference type="AlphaFoldDB" id="A0A4R6Z020"/>
<evidence type="ECO:0000256" key="4">
    <source>
        <dbReference type="ARBA" id="ARBA00023163"/>
    </source>
</evidence>
<organism evidence="7 8">
    <name type="scientific">Tahibacter aquaticus</name>
    <dbReference type="NCBI Taxonomy" id="520092"/>
    <lineage>
        <taxon>Bacteria</taxon>
        <taxon>Pseudomonadati</taxon>
        <taxon>Pseudomonadota</taxon>
        <taxon>Gammaproteobacteria</taxon>
        <taxon>Lysobacterales</taxon>
        <taxon>Rhodanobacteraceae</taxon>
        <taxon>Tahibacter</taxon>
    </lineage>
</organism>
<evidence type="ECO:0000313" key="7">
    <source>
        <dbReference type="EMBL" id="TDR44851.1"/>
    </source>
</evidence>
<dbReference type="SUPFAM" id="SSF46689">
    <property type="entry name" value="Homeodomain-like"/>
    <property type="match status" value="1"/>
</dbReference>
<dbReference type="InterPro" id="IPR002197">
    <property type="entry name" value="HTH_Fis"/>
</dbReference>
<dbReference type="InterPro" id="IPR003593">
    <property type="entry name" value="AAA+_ATPase"/>
</dbReference>
<dbReference type="GO" id="GO:0005524">
    <property type="term" value="F:ATP binding"/>
    <property type="evidence" value="ECO:0007669"/>
    <property type="project" value="UniProtKB-KW"/>
</dbReference>
<gene>
    <name evidence="7" type="ORF">DFR29_10532</name>
</gene>
<evidence type="ECO:0000256" key="3">
    <source>
        <dbReference type="ARBA" id="ARBA00023015"/>
    </source>
</evidence>
<sequence length="349" mass="38206">MDSEAEHSLQSQPAGETGFGGSAALAMSRHGMIGRSDAFQRLVDRIGKIARTDACVLVEGETGVGKEISARAIHYLSERRSKPFVPLNCGAIPEALVEAELFGHVRGAYTDAKTARSGVIAQARGGTLFLDEVDALPWKGQVALLRFLQDRHYRPVGQSAELVSDARIIAATNRPLSELVEAGTFRSDLMYRLDILRLTIPALRERKSDIPLLAGHFLAVYCARYGQKPKSLHPASRSWLMHYAWPGNVRQLESVIHRNVLLCDGDEVLLDECAAQPCADTARDRTSFQRAKALAIAEFERSYLLQLLEETRGSVSAAARLACKERRTLGKLLKKYGIGQRTGTAGLPG</sequence>
<dbReference type="SMART" id="SM00382">
    <property type="entry name" value="AAA"/>
    <property type="match status" value="1"/>
</dbReference>
<dbReference type="InterPro" id="IPR002078">
    <property type="entry name" value="Sigma_54_int"/>
</dbReference>
<keyword evidence="8" id="KW-1185">Reference proteome</keyword>
<dbReference type="EMBL" id="SNZH01000005">
    <property type="protein sequence ID" value="TDR44851.1"/>
    <property type="molecule type" value="Genomic_DNA"/>
</dbReference>
<dbReference type="PROSITE" id="PS50045">
    <property type="entry name" value="SIGMA54_INTERACT_4"/>
    <property type="match status" value="1"/>
</dbReference>
<evidence type="ECO:0000256" key="1">
    <source>
        <dbReference type="ARBA" id="ARBA00022741"/>
    </source>
</evidence>
<dbReference type="InterPro" id="IPR058031">
    <property type="entry name" value="AAA_lid_NorR"/>
</dbReference>
<evidence type="ECO:0000256" key="5">
    <source>
        <dbReference type="SAM" id="MobiDB-lite"/>
    </source>
</evidence>
<proteinExistence type="predicted"/>
<dbReference type="Pfam" id="PF25601">
    <property type="entry name" value="AAA_lid_14"/>
    <property type="match status" value="1"/>
</dbReference>